<name>A0AA38MB92_9CUCU</name>
<reference evidence="1" key="1">
    <citation type="journal article" date="2023" name="G3 (Bethesda)">
        <title>Whole genome assemblies of Zophobas morio and Tenebrio molitor.</title>
        <authorList>
            <person name="Kaur S."/>
            <person name="Stinson S.A."/>
            <person name="diCenzo G.C."/>
        </authorList>
    </citation>
    <scope>NUCLEOTIDE SEQUENCE</scope>
    <source>
        <strain evidence="1">QUZm001</strain>
    </source>
</reference>
<accession>A0AA38MB92</accession>
<keyword evidence="2" id="KW-1185">Reference proteome</keyword>
<dbReference type="EMBL" id="JALNTZ010000006">
    <property type="protein sequence ID" value="KAJ3650004.1"/>
    <property type="molecule type" value="Genomic_DNA"/>
</dbReference>
<protein>
    <submittedName>
        <fullName evidence="1">Uncharacterized protein</fullName>
    </submittedName>
</protein>
<dbReference type="AlphaFoldDB" id="A0AA38MB92"/>
<proteinExistence type="predicted"/>
<gene>
    <name evidence="1" type="ORF">Zmor_021717</name>
</gene>
<sequence length="96" mass="11227">MAQPFRKKYQALGCDPRQKVKLMGPIKNLSEQYVKHRLLISLAVGLTGRAITESDRRTKLDRGVRSGLCYRWRGYRVTKPRPHILNVFFRPLSHSY</sequence>
<comment type="caution">
    <text evidence="1">The sequence shown here is derived from an EMBL/GenBank/DDBJ whole genome shotgun (WGS) entry which is preliminary data.</text>
</comment>
<dbReference type="Proteomes" id="UP001168821">
    <property type="component" value="Unassembled WGS sequence"/>
</dbReference>
<evidence type="ECO:0000313" key="1">
    <source>
        <dbReference type="EMBL" id="KAJ3650004.1"/>
    </source>
</evidence>
<organism evidence="1 2">
    <name type="scientific">Zophobas morio</name>
    <dbReference type="NCBI Taxonomy" id="2755281"/>
    <lineage>
        <taxon>Eukaryota</taxon>
        <taxon>Metazoa</taxon>
        <taxon>Ecdysozoa</taxon>
        <taxon>Arthropoda</taxon>
        <taxon>Hexapoda</taxon>
        <taxon>Insecta</taxon>
        <taxon>Pterygota</taxon>
        <taxon>Neoptera</taxon>
        <taxon>Endopterygota</taxon>
        <taxon>Coleoptera</taxon>
        <taxon>Polyphaga</taxon>
        <taxon>Cucujiformia</taxon>
        <taxon>Tenebrionidae</taxon>
        <taxon>Zophobas</taxon>
    </lineage>
</organism>
<evidence type="ECO:0000313" key="2">
    <source>
        <dbReference type="Proteomes" id="UP001168821"/>
    </source>
</evidence>